<sequence>MSRMIEINKRKIIRLHRKGYLYREIAEMLGGVPIGTLGVYISELSQAGILKWRQRGPHPPAIKVKKPKKRVDTYDWDNERVRTVVSMIRTGGTLKEIGEVLGITRERIRQVLEKIIERHRRKKVYGNVKLVYTTKEAAKKLKVSVGRIERACLKICSKKQVSDYYWKQPDEDIKTRKPYSISPEGMKFLRHYLKTDRQRTCVICGRKFTHPTKGKKRIVCPPSQSPQCSRERRHQTQNTPIDDQSAKHLSPWHRDLWEKLQQTNPPLPEQERWLTFSSALKEASPLTQMQLYYLGYRFIDTRPHTGSADGKPKGHSKIEYSASQLKIAAQVYLKYMAKG</sequence>
<dbReference type="InterPro" id="IPR013324">
    <property type="entry name" value="RNA_pol_sigma_r3/r4-like"/>
</dbReference>
<evidence type="ECO:0000256" key="2">
    <source>
        <dbReference type="SAM" id="Phobius"/>
    </source>
</evidence>
<feature type="domain" description="RNA polymerase sigma-70 region 4" evidence="3">
    <location>
        <begin position="78"/>
        <end position="118"/>
    </location>
</feature>
<evidence type="ECO:0000259" key="3">
    <source>
        <dbReference type="Pfam" id="PF04545"/>
    </source>
</evidence>
<feature type="region of interest" description="Disordered" evidence="1">
    <location>
        <begin position="213"/>
        <end position="246"/>
    </location>
</feature>
<accession>A0A554LW01</accession>
<dbReference type="AlphaFoldDB" id="A0A554LW01"/>
<evidence type="ECO:0000313" key="5">
    <source>
        <dbReference type="Proteomes" id="UP000318711"/>
    </source>
</evidence>
<keyword evidence="2" id="KW-1133">Transmembrane helix</keyword>
<dbReference type="InterPro" id="IPR036388">
    <property type="entry name" value="WH-like_DNA-bd_sf"/>
</dbReference>
<dbReference type="GO" id="GO:0006352">
    <property type="term" value="P:DNA-templated transcription initiation"/>
    <property type="evidence" value="ECO:0007669"/>
    <property type="project" value="InterPro"/>
</dbReference>
<keyword evidence="2" id="KW-0472">Membrane</keyword>
<dbReference type="Gene3D" id="1.10.10.10">
    <property type="entry name" value="Winged helix-like DNA-binding domain superfamily/Winged helix DNA-binding domain"/>
    <property type="match status" value="1"/>
</dbReference>
<comment type="caution">
    <text evidence="4">The sequence shown here is derived from an EMBL/GenBank/DDBJ whole genome shotgun (WGS) entry which is preliminary data.</text>
</comment>
<name>A0A554LW01_9BACT</name>
<dbReference type="EMBL" id="VMGL01000019">
    <property type="protein sequence ID" value="TSC97045.1"/>
    <property type="molecule type" value="Genomic_DNA"/>
</dbReference>
<dbReference type="Pfam" id="PF04545">
    <property type="entry name" value="Sigma70_r4"/>
    <property type="match status" value="1"/>
</dbReference>
<organism evidence="4 5">
    <name type="scientific">Candidatus Berkelbacteria bacterium Licking1014_2</name>
    <dbReference type="NCBI Taxonomy" id="2017146"/>
    <lineage>
        <taxon>Bacteria</taxon>
        <taxon>Candidatus Berkelbacteria</taxon>
    </lineage>
</organism>
<feature type="transmembrane region" description="Helical" evidence="2">
    <location>
        <begin position="21"/>
        <end position="41"/>
    </location>
</feature>
<dbReference type="GO" id="GO:0003700">
    <property type="term" value="F:DNA-binding transcription factor activity"/>
    <property type="evidence" value="ECO:0007669"/>
    <property type="project" value="InterPro"/>
</dbReference>
<dbReference type="Proteomes" id="UP000318711">
    <property type="component" value="Unassembled WGS sequence"/>
</dbReference>
<gene>
    <name evidence="4" type="ORF">CEN88_209</name>
</gene>
<evidence type="ECO:0000256" key="1">
    <source>
        <dbReference type="SAM" id="MobiDB-lite"/>
    </source>
</evidence>
<proteinExistence type="predicted"/>
<evidence type="ECO:0000313" key="4">
    <source>
        <dbReference type="EMBL" id="TSC97045.1"/>
    </source>
</evidence>
<protein>
    <recommendedName>
        <fullName evidence="3">RNA polymerase sigma-70 region 4 domain-containing protein</fullName>
    </recommendedName>
</protein>
<dbReference type="InterPro" id="IPR007630">
    <property type="entry name" value="RNA_pol_sigma70_r4"/>
</dbReference>
<dbReference type="SUPFAM" id="SSF88659">
    <property type="entry name" value="Sigma3 and sigma4 domains of RNA polymerase sigma factors"/>
    <property type="match status" value="1"/>
</dbReference>
<reference evidence="4 5" key="1">
    <citation type="submission" date="2017-07" db="EMBL/GenBank/DDBJ databases">
        <title>Mechanisms for carbon and nitrogen cycling indicate functional differentiation within the Candidate Phyla Radiation.</title>
        <authorList>
            <person name="Danczak R.E."/>
            <person name="Johnston M.D."/>
            <person name="Kenah C."/>
            <person name="Slattery M."/>
            <person name="Wrighton K.C."/>
            <person name="Wilkins M.J."/>
        </authorList>
    </citation>
    <scope>NUCLEOTIDE SEQUENCE [LARGE SCALE GENOMIC DNA]</scope>
    <source>
        <strain evidence="4">Licking1014_2</strain>
    </source>
</reference>
<keyword evidence="2" id="KW-0812">Transmembrane</keyword>